<organism evidence="2 3">
    <name type="scientific">Rotaria magnacalcarata</name>
    <dbReference type="NCBI Taxonomy" id="392030"/>
    <lineage>
        <taxon>Eukaryota</taxon>
        <taxon>Metazoa</taxon>
        <taxon>Spiralia</taxon>
        <taxon>Gnathifera</taxon>
        <taxon>Rotifera</taxon>
        <taxon>Eurotatoria</taxon>
        <taxon>Bdelloidea</taxon>
        <taxon>Philodinida</taxon>
        <taxon>Philodinidae</taxon>
        <taxon>Rotaria</taxon>
    </lineage>
</organism>
<comment type="caution">
    <text evidence="2">The sequence shown here is derived from an EMBL/GenBank/DDBJ whole genome shotgun (WGS) entry which is preliminary data.</text>
</comment>
<gene>
    <name evidence="2" type="ORF">UXM345_LOCUS36065</name>
</gene>
<reference evidence="2" key="1">
    <citation type="submission" date="2021-02" db="EMBL/GenBank/DDBJ databases">
        <authorList>
            <person name="Nowell W R."/>
        </authorList>
    </citation>
    <scope>NUCLEOTIDE SEQUENCE</scope>
</reference>
<accession>A0A820L7V7</accession>
<sequence length="156" mass="18724">NHIIELNEQINNAKSLLQRRETLIQTLEQQIINLKQVKIDSGDTTKLEYENRALQDRLSSFELERTEMKREIEWMQQELEQQKPLSIPTNNESMEQEQQYELAINKSQQRIEELEQAVRESLQITTEREYAMAQQKRKVENLEKQVCFRVFCVLKK</sequence>
<dbReference type="EMBL" id="CAJOBF010016052">
    <property type="protein sequence ID" value="CAF4352221.1"/>
    <property type="molecule type" value="Genomic_DNA"/>
</dbReference>
<feature type="coiled-coil region" evidence="1">
    <location>
        <begin position="3"/>
        <end position="124"/>
    </location>
</feature>
<evidence type="ECO:0000313" key="3">
    <source>
        <dbReference type="Proteomes" id="UP000663842"/>
    </source>
</evidence>
<feature type="non-terminal residue" evidence="2">
    <location>
        <position position="1"/>
    </location>
</feature>
<protein>
    <submittedName>
        <fullName evidence="2">Uncharacterized protein</fullName>
    </submittedName>
</protein>
<evidence type="ECO:0000256" key="1">
    <source>
        <dbReference type="SAM" id="Coils"/>
    </source>
</evidence>
<proteinExistence type="predicted"/>
<evidence type="ECO:0000313" key="2">
    <source>
        <dbReference type="EMBL" id="CAF4352221.1"/>
    </source>
</evidence>
<dbReference type="Proteomes" id="UP000663842">
    <property type="component" value="Unassembled WGS sequence"/>
</dbReference>
<dbReference type="AlphaFoldDB" id="A0A820L7V7"/>
<name>A0A820L7V7_9BILA</name>
<keyword evidence="1" id="KW-0175">Coiled coil</keyword>